<keyword evidence="4" id="KW-0636">Prenylation</keyword>
<sequence length="213" mass="23805">MEDLDFPICILKMNLQCCENFPGRIKKLLRKVEGVYAITIDPAKGLILVAGTAEPPVLIKAIEKIGQSPQLYAYEKDPAKAKTQFRALLKRYATKEESRNETSSSAPAVATADTCPVGGETFRGFGYPGGPPMNMQMQMPMPMFMLPPRMEPPGWLAPETKPRLMVKYEEPKMTPRKPPAPYPFDFYESKGFPASNSNFHYFSDDVAQPCSIM</sequence>
<organism evidence="7 8">
    <name type="scientific">Cardamine amara subsp. amara</name>
    <dbReference type="NCBI Taxonomy" id="228776"/>
    <lineage>
        <taxon>Eukaryota</taxon>
        <taxon>Viridiplantae</taxon>
        <taxon>Streptophyta</taxon>
        <taxon>Embryophyta</taxon>
        <taxon>Tracheophyta</taxon>
        <taxon>Spermatophyta</taxon>
        <taxon>Magnoliopsida</taxon>
        <taxon>eudicotyledons</taxon>
        <taxon>Gunneridae</taxon>
        <taxon>Pentapetalae</taxon>
        <taxon>rosids</taxon>
        <taxon>malvids</taxon>
        <taxon>Brassicales</taxon>
        <taxon>Brassicaceae</taxon>
        <taxon>Cardamineae</taxon>
        <taxon>Cardamine</taxon>
    </lineage>
</organism>
<accession>A0ABD1AYQ6</accession>
<dbReference type="CDD" id="cd00371">
    <property type="entry name" value="HMA"/>
    <property type="match status" value="1"/>
</dbReference>
<dbReference type="Pfam" id="PF00403">
    <property type="entry name" value="HMA"/>
    <property type="match status" value="1"/>
</dbReference>
<dbReference type="Gene3D" id="3.30.70.100">
    <property type="match status" value="1"/>
</dbReference>
<protein>
    <submittedName>
        <fullName evidence="7">Heavy metal-associated isoprenylated plant protein 42</fullName>
    </submittedName>
</protein>
<dbReference type="Proteomes" id="UP001558713">
    <property type="component" value="Unassembled WGS sequence"/>
</dbReference>
<dbReference type="InterPro" id="IPR036163">
    <property type="entry name" value="HMA_dom_sf"/>
</dbReference>
<dbReference type="EMBL" id="JBANAX010000379">
    <property type="protein sequence ID" value="KAL1211657.1"/>
    <property type="molecule type" value="Genomic_DNA"/>
</dbReference>
<proteinExistence type="inferred from homology"/>
<feature type="domain" description="HMA" evidence="6">
    <location>
        <begin position="6"/>
        <end position="70"/>
    </location>
</feature>
<keyword evidence="1" id="KW-0488">Methylation</keyword>
<keyword evidence="3" id="KW-0449">Lipoprotein</keyword>
<dbReference type="SUPFAM" id="SSF55008">
    <property type="entry name" value="HMA, heavy metal-associated domain"/>
    <property type="match status" value="1"/>
</dbReference>
<comment type="caution">
    <text evidence="7">The sequence shown here is derived from an EMBL/GenBank/DDBJ whole genome shotgun (WGS) entry which is preliminary data.</text>
</comment>
<comment type="similarity">
    <text evidence="5">Belongs to the HIPP family.</text>
</comment>
<gene>
    <name evidence="7" type="ORF">V5N11_023657</name>
</gene>
<name>A0ABD1AYQ6_CARAN</name>
<evidence type="ECO:0000259" key="6">
    <source>
        <dbReference type="PROSITE" id="PS50846"/>
    </source>
</evidence>
<dbReference type="PANTHER" id="PTHR45868">
    <property type="entry name" value="HEAVY METAL-ASSOCIATED ISOPRENYLATED PLANT PROTEIN 33-RELATED"/>
    <property type="match status" value="1"/>
</dbReference>
<dbReference type="AlphaFoldDB" id="A0ABD1AYQ6"/>
<dbReference type="PROSITE" id="PS50846">
    <property type="entry name" value="HMA_2"/>
    <property type="match status" value="1"/>
</dbReference>
<dbReference type="PANTHER" id="PTHR45868:SF47">
    <property type="entry name" value="HEAVY METAL-ASSOCIATED ISOPRENYLATED PLANT PROTEIN 42"/>
    <property type="match status" value="1"/>
</dbReference>
<evidence type="ECO:0000256" key="4">
    <source>
        <dbReference type="ARBA" id="ARBA00023289"/>
    </source>
</evidence>
<evidence type="ECO:0000256" key="2">
    <source>
        <dbReference type="ARBA" id="ARBA00022723"/>
    </source>
</evidence>
<evidence type="ECO:0000256" key="5">
    <source>
        <dbReference type="ARBA" id="ARBA00024045"/>
    </source>
</evidence>
<evidence type="ECO:0000256" key="3">
    <source>
        <dbReference type="ARBA" id="ARBA00023288"/>
    </source>
</evidence>
<evidence type="ECO:0000313" key="8">
    <source>
        <dbReference type="Proteomes" id="UP001558713"/>
    </source>
</evidence>
<evidence type="ECO:0000313" key="7">
    <source>
        <dbReference type="EMBL" id="KAL1211657.1"/>
    </source>
</evidence>
<dbReference type="InterPro" id="IPR006121">
    <property type="entry name" value="HMA_dom"/>
</dbReference>
<keyword evidence="8" id="KW-1185">Reference proteome</keyword>
<reference evidence="7 8" key="1">
    <citation type="submission" date="2024-04" db="EMBL/GenBank/DDBJ databases">
        <title>Genome assembly C_amara_ONT_v2.</title>
        <authorList>
            <person name="Yant L."/>
            <person name="Moore C."/>
            <person name="Slenker M."/>
        </authorList>
    </citation>
    <scope>NUCLEOTIDE SEQUENCE [LARGE SCALE GENOMIC DNA]</scope>
    <source>
        <tissue evidence="7">Leaf</tissue>
    </source>
</reference>
<dbReference type="GO" id="GO:0046872">
    <property type="term" value="F:metal ion binding"/>
    <property type="evidence" value="ECO:0007669"/>
    <property type="project" value="UniProtKB-KW"/>
</dbReference>
<keyword evidence="2" id="KW-0479">Metal-binding</keyword>
<evidence type="ECO:0000256" key="1">
    <source>
        <dbReference type="ARBA" id="ARBA00022481"/>
    </source>
</evidence>